<dbReference type="AlphaFoldDB" id="A0A510X329"/>
<proteinExistence type="predicted"/>
<dbReference type="SUPFAM" id="SSF53850">
    <property type="entry name" value="Periplasmic binding protein-like II"/>
    <property type="match status" value="1"/>
</dbReference>
<dbReference type="Pfam" id="PF03480">
    <property type="entry name" value="DctP"/>
    <property type="match status" value="1"/>
</dbReference>
<dbReference type="GO" id="GO:0030246">
    <property type="term" value="F:carbohydrate binding"/>
    <property type="evidence" value="ECO:0007669"/>
    <property type="project" value="TreeGrafter"/>
</dbReference>
<dbReference type="RefSeq" id="WP_146800739.1">
    <property type="nucleotide sequence ID" value="NZ_BJUK01000001.1"/>
</dbReference>
<dbReference type="OrthoDB" id="8690069at2"/>
<reference evidence="3 4" key="1">
    <citation type="submission" date="2019-07" db="EMBL/GenBank/DDBJ databases">
        <title>Whole genome shotgun sequence of Halomonas pacifica NBRC 102220.</title>
        <authorList>
            <person name="Hosoyama A."/>
            <person name="Uohara A."/>
            <person name="Ohji S."/>
            <person name="Ichikawa N."/>
        </authorList>
    </citation>
    <scope>NUCLEOTIDE SEQUENCE [LARGE SCALE GENOMIC DNA]</scope>
    <source>
        <strain evidence="3 4">NBRC 102220</strain>
    </source>
</reference>
<evidence type="ECO:0000313" key="3">
    <source>
        <dbReference type="EMBL" id="GEK45798.1"/>
    </source>
</evidence>
<dbReference type="Gene3D" id="3.40.190.170">
    <property type="entry name" value="Bacterial extracellular solute-binding protein, family 7"/>
    <property type="match status" value="1"/>
</dbReference>
<protein>
    <submittedName>
        <fullName evidence="3">C4-dicarboxylate ABC transporter permease</fullName>
    </submittedName>
</protein>
<dbReference type="CDD" id="cd13603">
    <property type="entry name" value="PBP2_TRAP_Siap_TeaA_like"/>
    <property type="match status" value="1"/>
</dbReference>
<feature type="signal peptide" evidence="2">
    <location>
        <begin position="1"/>
        <end position="25"/>
    </location>
</feature>
<organism evidence="3 4">
    <name type="scientific">Bisbaumannia pacifica</name>
    <dbReference type="NCBI Taxonomy" id="77098"/>
    <lineage>
        <taxon>Bacteria</taxon>
        <taxon>Pseudomonadati</taxon>
        <taxon>Pseudomonadota</taxon>
        <taxon>Gammaproteobacteria</taxon>
        <taxon>Oceanospirillales</taxon>
        <taxon>Halomonadaceae</taxon>
        <taxon>Bisbaumannia</taxon>
    </lineage>
</organism>
<dbReference type="PANTHER" id="PTHR33376">
    <property type="match status" value="1"/>
</dbReference>
<keyword evidence="1 2" id="KW-0732">Signal</keyword>
<dbReference type="Proteomes" id="UP000321275">
    <property type="component" value="Unassembled WGS sequence"/>
</dbReference>
<keyword evidence="4" id="KW-1185">Reference proteome</keyword>
<dbReference type="EMBL" id="BJUK01000001">
    <property type="protein sequence ID" value="GEK45798.1"/>
    <property type="molecule type" value="Genomic_DNA"/>
</dbReference>
<comment type="caution">
    <text evidence="3">The sequence shown here is derived from an EMBL/GenBank/DDBJ whole genome shotgun (WGS) entry which is preliminary data.</text>
</comment>
<accession>A0A510X329</accession>
<evidence type="ECO:0000256" key="1">
    <source>
        <dbReference type="ARBA" id="ARBA00022729"/>
    </source>
</evidence>
<dbReference type="PANTHER" id="PTHR33376:SF2">
    <property type="entry name" value="DICARBOXYLATE-BINDING PERIPLASMIC PROTEIN"/>
    <property type="match status" value="1"/>
</dbReference>
<evidence type="ECO:0000313" key="4">
    <source>
        <dbReference type="Proteomes" id="UP000321275"/>
    </source>
</evidence>
<sequence length="328" mass="35797">MNNFNKIASTALALGLTLASWNAQARDFRLGLITPPSHLWTQAAEGLGEELAEASAGEHSVSVFPSQQLGNEAQMVQQLQAGSLDMAFLTIAEISNRIPDFGALYAPYLVNDVAHAARLLRSDVAGELLELMPAQTGLVGVGYGMSGMRQILSRDPIASPQDLEGQRLRITPFEPIRDFYLAAGTAPTPLPLPDVYDALANGQVDAIDMDFEAIEALKFYDQAEHLLISNHMMFPMVGVVSGRVWRELSGEDRELIITTMNAHLDGVIDSVLEREPAQEAALRALDLTITEADEAFFREAIAQWEATWNQRAPALETLRQAAAVLEVE</sequence>
<gene>
    <name evidence="3" type="ORF">HPA02_00810</name>
</gene>
<dbReference type="NCBIfam" id="NF037995">
    <property type="entry name" value="TRAP_S1"/>
    <property type="match status" value="1"/>
</dbReference>
<name>A0A510X329_9GAMM</name>
<evidence type="ECO:0000256" key="2">
    <source>
        <dbReference type="SAM" id="SignalP"/>
    </source>
</evidence>
<dbReference type="InterPro" id="IPR018389">
    <property type="entry name" value="DctP_fam"/>
</dbReference>
<feature type="chain" id="PRO_5022243432" evidence="2">
    <location>
        <begin position="26"/>
        <end position="328"/>
    </location>
</feature>
<dbReference type="InterPro" id="IPR038404">
    <property type="entry name" value="TRAP_DctP_sf"/>
</dbReference>
<dbReference type="GO" id="GO:0055085">
    <property type="term" value="P:transmembrane transport"/>
    <property type="evidence" value="ECO:0007669"/>
    <property type="project" value="InterPro"/>
</dbReference>